<dbReference type="InterPro" id="IPR007863">
    <property type="entry name" value="Peptidase_M16_C"/>
</dbReference>
<comment type="caution">
    <text evidence="4">The sequence shown here is derived from an EMBL/GenBank/DDBJ whole genome shotgun (WGS) entry which is preliminary data.</text>
</comment>
<accession>A0AA36FZZ9</accession>
<feature type="domain" description="Peptidase M16 N-terminal" evidence="2">
    <location>
        <begin position="43"/>
        <end position="184"/>
    </location>
</feature>
<reference evidence="4" key="1">
    <citation type="submission" date="2023-06" db="EMBL/GenBank/DDBJ databases">
        <authorList>
            <person name="Delattre M."/>
        </authorList>
    </citation>
    <scope>NUCLEOTIDE SEQUENCE</scope>
    <source>
        <strain evidence="4">AF72</strain>
    </source>
</reference>
<dbReference type="Gene3D" id="3.30.830.10">
    <property type="entry name" value="Metalloenzyme, LuxS/M16 peptidase-like"/>
    <property type="match status" value="2"/>
</dbReference>
<dbReference type="EMBL" id="CATQJA010002631">
    <property type="protein sequence ID" value="CAJ0574531.1"/>
    <property type="molecule type" value="Genomic_DNA"/>
</dbReference>
<dbReference type="Proteomes" id="UP001177023">
    <property type="component" value="Unassembled WGS sequence"/>
</dbReference>
<organism evidence="4 5">
    <name type="scientific">Mesorhabditis spiculigera</name>
    <dbReference type="NCBI Taxonomy" id="96644"/>
    <lineage>
        <taxon>Eukaryota</taxon>
        <taxon>Metazoa</taxon>
        <taxon>Ecdysozoa</taxon>
        <taxon>Nematoda</taxon>
        <taxon>Chromadorea</taxon>
        <taxon>Rhabditida</taxon>
        <taxon>Rhabditina</taxon>
        <taxon>Rhabditomorpha</taxon>
        <taxon>Rhabditoidea</taxon>
        <taxon>Rhabditidae</taxon>
        <taxon>Mesorhabditinae</taxon>
        <taxon>Mesorhabditis</taxon>
    </lineage>
</organism>
<evidence type="ECO:0000256" key="1">
    <source>
        <dbReference type="SAM" id="Coils"/>
    </source>
</evidence>
<keyword evidence="5" id="KW-1185">Reference proteome</keyword>
<proteinExistence type="predicted"/>
<dbReference type="InterPro" id="IPR011765">
    <property type="entry name" value="Pept_M16_N"/>
</dbReference>
<evidence type="ECO:0000259" key="3">
    <source>
        <dbReference type="Pfam" id="PF05193"/>
    </source>
</evidence>
<name>A0AA36FZZ9_9BILA</name>
<evidence type="ECO:0000313" key="5">
    <source>
        <dbReference type="Proteomes" id="UP001177023"/>
    </source>
</evidence>
<dbReference type="Pfam" id="PF05193">
    <property type="entry name" value="Peptidase_M16_C"/>
    <property type="match status" value="1"/>
</dbReference>
<dbReference type="GO" id="GO:0046872">
    <property type="term" value="F:metal ion binding"/>
    <property type="evidence" value="ECO:0007669"/>
    <property type="project" value="InterPro"/>
</dbReference>
<protein>
    <submittedName>
        <fullName evidence="4">Uncharacterized protein</fullName>
    </submittedName>
</protein>
<dbReference type="PANTHER" id="PTHR11851:SF143">
    <property type="entry name" value="CYTOCHROME B-C1 COMPLEX SUBUNIT 1, MITOCHONDRIAL"/>
    <property type="match status" value="1"/>
</dbReference>
<dbReference type="InterPro" id="IPR011249">
    <property type="entry name" value="Metalloenz_LuxS/M16"/>
</dbReference>
<gene>
    <name evidence="4" type="ORF">MSPICULIGERA_LOCUS12863</name>
</gene>
<keyword evidence="1" id="KW-0175">Coiled coil</keyword>
<evidence type="ECO:0000259" key="2">
    <source>
        <dbReference type="Pfam" id="PF00675"/>
    </source>
</evidence>
<dbReference type="InterPro" id="IPR050361">
    <property type="entry name" value="MPP/UQCRC_Complex"/>
</dbReference>
<dbReference type="Pfam" id="PF00675">
    <property type="entry name" value="Peptidase_M16"/>
    <property type="match status" value="1"/>
</dbReference>
<dbReference type="PANTHER" id="PTHR11851">
    <property type="entry name" value="METALLOPROTEASE"/>
    <property type="match status" value="1"/>
</dbReference>
<feature type="coiled-coil region" evidence="1">
    <location>
        <begin position="143"/>
        <end position="170"/>
    </location>
</feature>
<feature type="non-terminal residue" evidence="4">
    <location>
        <position position="1"/>
    </location>
</feature>
<sequence length="468" mass="51264">MSLRNLVVPLRSAQARGAAALATKQILDSAPAAHVSALKNGLRVVSEDNGKPTVAVGIFIENGSRFEDKSNSGVSALAEHLVYKGTAKRSQQQLESELARLGASLHSTTHRDHTAYVVQAASKDVEKVVDIIADVVRNPKLDAAAVEAEKQVLLKKLDELEANHENLTFDMLHATAFQGTGLANYPHGTSETLKNLTADQVRQWLADNYRPVRTVISAVGGGADHQKLVGLAEKYFGDLSNEYPGKVPSDEGIRFTGSEFRFRNDLIPAMYAAIAVEGVGYGHVDALPLAIAANGIGQWDVTHGSSHNAPKRHVQRLVEGYGLHGFKQFSINYKNTGLWGVYFVAQGKDLEEVTSIHGTIQKEWKHMACALESAEVDGLVNQYRTNFFESVESNAGKAGFNARELLYTGHLRSLGDVEEQLSNVSSGSISQALNRHVYDRDVATAGVGRTEAFPEYDFVRQRMWWWRL</sequence>
<dbReference type="GO" id="GO:0005739">
    <property type="term" value="C:mitochondrion"/>
    <property type="evidence" value="ECO:0007669"/>
    <property type="project" value="TreeGrafter"/>
</dbReference>
<feature type="domain" description="Peptidase M16 C-terminal" evidence="3">
    <location>
        <begin position="195"/>
        <end position="382"/>
    </location>
</feature>
<dbReference type="SUPFAM" id="SSF63411">
    <property type="entry name" value="LuxS/MPP-like metallohydrolase"/>
    <property type="match status" value="2"/>
</dbReference>
<evidence type="ECO:0000313" key="4">
    <source>
        <dbReference type="EMBL" id="CAJ0574531.1"/>
    </source>
</evidence>
<dbReference type="AlphaFoldDB" id="A0AA36FZZ9"/>
<dbReference type="FunFam" id="3.30.830.10:FF:000008">
    <property type="entry name" value="Mitochondrial-processing peptidase subunit beta"/>
    <property type="match status" value="1"/>
</dbReference>